<dbReference type="VEuPathDB" id="VectorBase:ISCW001594"/>
<evidence type="ECO:0000256" key="1">
    <source>
        <dbReference type="SAM" id="SignalP"/>
    </source>
</evidence>
<organism>
    <name type="scientific">Ixodes scapularis</name>
    <name type="common">Black-legged tick</name>
    <name type="synonym">Deer tick</name>
    <dbReference type="NCBI Taxonomy" id="6945"/>
    <lineage>
        <taxon>Eukaryota</taxon>
        <taxon>Metazoa</taxon>
        <taxon>Ecdysozoa</taxon>
        <taxon>Arthropoda</taxon>
        <taxon>Chelicerata</taxon>
        <taxon>Arachnida</taxon>
        <taxon>Acari</taxon>
        <taxon>Parasitiformes</taxon>
        <taxon>Ixodida</taxon>
        <taxon>Ixodoidea</taxon>
        <taxon>Ixodidae</taxon>
        <taxon>Ixodinae</taxon>
        <taxon>Ixodes</taxon>
    </lineage>
</organism>
<accession>B7P575</accession>
<keyword evidence="1" id="KW-0732">Signal</keyword>
<keyword evidence="4" id="KW-1185">Reference proteome</keyword>
<dbReference type="AlphaFoldDB" id="B7P575"/>
<dbReference type="Proteomes" id="UP000001555">
    <property type="component" value="Unassembled WGS sequence"/>
</dbReference>
<dbReference type="EMBL" id="ABJB011116827">
    <property type="status" value="NOT_ANNOTATED_CDS"/>
    <property type="molecule type" value="Genomic_DNA"/>
</dbReference>
<evidence type="ECO:0000313" key="3">
    <source>
        <dbReference type="EnsemblMetazoa" id="ISCW001594-PA"/>
    </source>
</evidence>
<dbReference type="PaxDb" id="6945-B7P575"/>
<evidence type="ECO:0000313" key="4">
    <source>
        <dbReference type="Proteomes" id="UP000001555"/>
    </source>
</evidence>
<proteinExistence type="predicted"/>
<feature type="signal peptide" evidence="1">
    <location>
        <begin position="1"/>
        <end position="20"/>
    </location>
</feature>
<name>B7P575_IXOSC</name>
<reference evidence="2 4" key="1">
    <citation type="submission" date="2008-03" db="EMBL/GenBank/DDBJ databases">
        <title>Annotation of Ixodes scapularis.</title>
        <authorList>
            <consortium name="Ixodes scapularis Genome Project Consortium"/>
            <person name="Caler E."/>
            <person name="Hannick L.I."/>
            <person name="Bidwell S."/>
            <person name="Joardar V."/>
            <person name="Thiagarajan M."/>
            <person name="Amedeo P."/>
            <person name="Galinsky K.J."/>
            <person name="Schobel S."/>
            <person name="Inman J."/>
            <person name="Hostetler J."/>
            <person name="Miller J."/>
            <person name="Hammond M."/>
            <person name="Megy K."/>
            <person name="Lawson D."/>
            <person name="Kodira C."/>
            <person name="Sutton G."/>
            <person name="Meyer J."/>
            <person name="Hill C.A."/>
            <person name="Birren B."/>
            <person name="Nene V."/>
            <person name="Collins F."/>
            <person name="Alarcon-Chaidez F."/>
            <person name="Wikel S."/>
            <person name="Strausberg R."/>
        </authorList>
    </citation>
    <scope>NUCLEOTIDE SEQUENCE [LARGE SCALE GENOMIC DNA]</scope>
    <source>
        <strain evidence="4">Wikel</strain>
        <strain evidence="2">Wikel colony</strain>
    </source>
</reference>
<dbReference type="EMBL" id="DS639692">
    <property type="protein sequence ID" value="EEC01747.1"/>
    <property type="molecule type" value="Genomic_DNA"/>
</dbReference>
<dbReference type="VEuPathDB" id="VectorBase:ISCI001594"/>
<dbReference type="InParanoid" id="B7P575"/>
<dbReference type="HOGENOM" id="CLU_2760611_0_0_1"/>
<evidence type="ECO:0000313" key="2">
    <source>
        <dbReference type="EMBL" id="EEC01747.1"/>
    </source>
</evidence>
<reference evidence="3" key="2">
    <citation type="submission" date="2020-05" db="UniProtKB">
        <authorList>
            <consortium name="EnsemblMetazoa"/>
        </authorList>
    </citation>
    <scope>IDENTIFICATION</scope>
    <source>
        <strain evidence="3">wikel</strain>
    </source>
</reference>
<evidence type="ECO:0008006" key="5">
    <source>
        <dbReference type="Google" id="ProtNLM"/>
    </source>
</evidence>
<dbReference type="EnsemblMetazoa" id="ISCW001594-RA">
    <property type="protein sequence ID" value="ISCW001594-PA"/>
    <property type="gene ID" value="ISCW001594"/>
</dbReference>
<feature type="chain" id="PRO_5014567911" description="Secreted protein" evidence="1">
    <location>
        <begin position="21"/>
        <end position="70"/>
    </location>
</feature>
<gene>
    <name evidence="2" type="ORF">IscW_ISCW001594</name>
</gene>
<protein>
    <recommendedName>
        <fullName evidence="5">Secreted protein</fullName>
    </recommendedName>
</protein>
<sequence>MYFNKLVGVVLRILSSVLLATNPFGRHRGLDFFKCIEFQNCGSLRTYTLLWLKADPQESIYEHMRLITGL</sequence>